<accession>A0A1I2BK46</accession>
<name>A0A1I2BK46_9BURK</name>
<keyword evidence="2" id="KW-0238">DNA-binding</keyword>
<dbReference type="STRING" id="1177982.SAMN04489711_10325"/>
<dbReference type="InterPro" id="IPR020449">
    <property type="entry name" value="Tscrpt_reg_AraC-type_HTH"/>
</dbReference>
<dbReference type="OrthoDB" id="8776159at2"/>
<dbReference type="SUPFAM" id="SSF46689">
    <property type="entry name" value="Homeodomain-like"/>
    <property type="match status" value="1"/>
</dbReference>
<dbReference type="InterPro" id="IPR018060">
    <property type="entry name" value="HTH_AraC"/>
</dbReference>
<keyword evidence="1" id="KW-0805">Transcription regulation</keyword>
<evidence type="ECO:0000256" key="1">
    <source>
        <dbReference type="ARBA" id="ARBA00023015"/>
    </source>
</evidence>
<dbReference type="InterPro" id="IPR050204">
    <property type="entry name" value="AraC_XylS_family_regulators"/>
</dbReference>
<dbReference type="Pfam" id="PF12833">
    <property type="entry name" value="HTH_18"/>
    <property type="match status" value="1"/>
</dbReference>
<dbReference type="Proteomes" id="UP000199119">
    <property type="component" value="Unassembled WGS sequence"/>
</dbReference>
<dbReference type="EMBL" id="FONX01000003">
    <property type="protein sequence ID" value="SFE56168.1"/>
    <property type="molecule type" value="Genomic_DNA"/>
</dbReference>
<organism evidence="5 6">
    <name type="scientific">Paracidovorax wautersii</name>
    <dbReference type="NCBI Taxonomy" id="1177982"/>
    <lineage>
        <taxon>Bacteria</taxon>
        <taxon>Pseudomonadati</taxon>
        <taxon>Pseudomonadota</taxon>
        <taxon>Betaproteobacteria</taxon>
        <taxon>Burkholderiales</taxon>
        <taxon>Comamonadaceae</taxon>
        <taxon>Paracidovorax</taxon>
    </lineage>
</organism>
<dbReference type="PANTHER" id="PTHR46796:SF6">
    <property type="entry name" value="ARAC SUBFAMILY"/>
    <property type="match status" value="1"/>
</dbReference>
<dbReference type="Pfam" id="PF14525">
    <property type="entry name" value="AraC_binding_2"/>
    <property type="match status" value="1"/>
</dbReference>
<dbReference type="GO" id="GO:0043565">
    <property type="term" value="F:sequence-specific DNA binding"/>
    <property type="evidence" value="ECO:0007669"/>
    <property type="project" value="InterPro"/>
</dbReference>
<dbReference type="PRINTS" id="PR00032">
    <property type="entry name" value="HTHARAC"/>
</dbReference>
<dbReference type="RefSeq" id="WP_092938219.1">
    <property type="nucleotide sequence ID" value="NZ_FONX01000003.1"/>
</dbReference>
<sequence length="321" mass="35187">MGNLLSWSTDSLHEPLRLPGWRDALHDAVLEMDAVPLQREGFHARIERCALRRILPHQARGAPQTVVRSERDIAQGRHNAYYLISQPRQPWRATQAGIASRLQPGDSILIDSRQPYVFDFGAGLDDLSIELPIDWVEHWVPDASRLIGRALPCSAGYGLALRGIKEMLVPRALAERASHAQDELIEAQIGGLLSLLADGPGDGAPLERTPSLQPVHERAMASLRARFMQPGLTAAEVAADAGVSLRTLHRAMAAGGPGYLATLMALRVEAAAGLLAQQRWRGLSVAEIGRRCGFSDAAHFTRQFSRHRHMTPSAFRAQALR</sequence>
<keyword evidence="3" id="KW-0804">Transcription</keyword>
<evidence type="ECO:0000313" key="5">
    <source>
        <dbReference type="EMBL" id="SFE56168.1"/>
    </source>
</evidence>
<gene>
    <name evidence="5" type="ORF">SAMN04489711_10325</name>
</gene>
<dbReference type="InterPro" id="IPR009057">
    <property type="entry name" value="Homeodomain-like_sf"/>
</dbReference>
<proteinExistence type="predicted"/>
<protein>
    <submittedName>
        <fullName evidence="5">AraC-binding-like domain-containing protein</fullName>
    </submittedName>
</protein>
<dbReference type="SMART" id="SM00342">
    <property type="entry name" value="HTH_ARAC"/>
    <property type="match status" value="1"/>
</dbReference>
<dbReference type="GO" id="GO:0003700">
    <property type="term" value="F:DNA-binding transcription factor activity"/>
    <property type="evidence" value="ECO:0007669"/>
    <property type="project" value="InterPro"/>
</dbReference>
<evidence type="ECO:0000256" key="3">
    <source>
        <dbReference type="ARBA" id="ARBA00023163"/>
    </source>
</evidence>
<dbReference type="AlphaFoldDB" id="A0A1I2BK46"/>
<dbReference type="Gene3D" id="1.10.10.60">
    <property type="entry name" value="Homeodomain-like"/>
    <property type="match status" value="1"/>
</dbReference>
<evidence type="ECO:0000313" key="6">
    <source>
        <dbReference type="Proteomes" id="UP000199119"/>
    </source>
</evidence>
<dbReference type="PANTHER" id="PTHR46796">
    <property type="entry name" value="HTH-TYPE TRANSCRIPTIONAL ACTIVATOR RHAS-RELATED"/>
    <property type="match status" value="1"/>
</dbReference>
<dbReference type="PROSITE" id="PS01124">
    <property type="entry name" value="HTH_ARAC_FAMILY_2"/>
    <property type="match status" value="1"/>
</dbReference>
<evidence type="ECO:0000256" key="2">
    <source>
        <dbReference type="ARBA" id="ARBA00023125"/>
    </source>
</evidence>
<dbReference type="InterPro" id="IPR035418">
    <property type="entry name" value="AraC-bd_2"/>
</dbReference>
<feature type="domain" description="HTH araC/xylS-type" evidence="4">
    <location>
        <begin position="217"/>
        <end position="318"/>
    </location>
</feature>
<reference evidence="6" key="1">
    <citation type="submission" date="2016-10" db="EMBL/GenBank/DDBJ databases">
        <authorList>
            <person name="Varghese N."/>
            <person name="Submissions S."/>
        </authorList>
    </citation>
    <scope>NUCLEOTIDE SEQUENCE [LARGE SCALE GENOMIC DNA]</scope>
    <source>
        <strain evidence="6">DSM 27981</strain>
    </source>
</reference>
<keyword evidence="6" id="KW-1185">Reference proteome</keyword>
<evidence type="ECO:0000259" key="4">
    <source>
        <dbReference type="PROSITE" id="PS01124"/>
    </source>
</evidence>